<comment type="caution">
    <text evidence="3">The sequence shown here is derived from an EMBL/GenBank/DDBJ whole genome shotgun (WGS) entry which is preliminary data.</text>
</comment>
<protein>
    <submittedName>
        <fullName evidence="3">NAD-dependent epimerase/dehydratase family protein</fullName>
    </submittedName>
</protein>
<dbReference type="Gene3D" id="3.40.50.720">
    <property type="entry name" value="NAD(P)-binding Rossmann-like Domain"/>
    <property type="match status" value="1"/>
</dbReference>
<comment type="similarity">
    <text evidence="1">Belongs to the NAD(P)-dependent epimerase/dehydratase family.</text>
</comment>
<keyword evidence="4" id="KW-1185">Reference proteome</keyword>
<name>A0ABV8R5V9_9FLAO</name>
<evidence type="ECO:0000256" key="1">
    <source>
        <dbReference type="ARBA" id="ARBA00007637"/>
    </source>
</evidence>
<dbReference type="PANTHER" id="PTHR43000">
    <property type="entry name" value="DTDP-D-GLUCOSE 4,6-DEHYDRATASE-RELATED"/>
    <property type="match status" value="1"/>
</dbReference>
<evidence type="ECO:0000259" key="2">
    <source>
        <dbReference type="Pfam" id="PF01370"/>
    </source>
</evidence>
<dbReference type="Gene3D" id="3.90.25.10">
    <property type="entry name" value="UDP-galactose 4-epimerase, domain 1"/>
    <property type="match status" value="1"/>
</dbReference>
<dbReference type="Pfam" id="PF01370">
    <property type="entry name" value="Epimerase"/>
    <property type="match status" value="1"/>
</dbReference>
<accession>A0ABV8R5V9</accession>
<sequence>MGTISLKNKKIIVVGGNGYLGSFLVKALKEKEAKVFIISKNCKNSDNEFRVDITNFEDVNTIIQKINPDIVYHLAANISRTRDFSIYNSMAAVNVDGTLNILKSLENIDSHFIFTSSSEIYGNNISPFKEDQAPKPVSPYSLTKINAEMLIETYCKNYNKKYTNLRLFNFFGEFMPEDFFIPQMIKTLKRGEDFLMTKGEQVRDFLYVKDVVNALLLTAENTNSQNQTLNVCSGVGTKLNELASSINNYIESKAKVVVGAIPYRDNEVWEMIGSNTKIKNKIGFEPKYTVDEGIKILINHL</sequence>
<dbReference type="EMBL" id="JBHSCY010000001">
    <property type="protein sequence ID" value="MFC4267362.1"/>
    <property type="molecule type" value="Genomic_DNA"/>
</dbReference>
<feature type="domain" description="NAD-dependent epimerase/dehydratase" evidence="2">
    <location>
        <begin position="11"/>
        <end position="232"/>
    </location>
</feature>
<dbReference type="RefSeq" id="WP_377407206.1">
    <property type="nucleotide sequence ID" value="NZ_JBHSCY010000001.1"/>
</dbReference>
<dbReference type="SUPFAM" id="SSF51735">
    <property type="entry name" value="NAD(P)-binding Rossmann-fold domains"/>
    <property type="match status" value="1"/>
</dbReference>
<dbReference type="InterPro" id="IPR001509">
    <property type="entry name" value="Epimerase_deHydtase"/>
</dbReference>
<evidence type="ECO:0000313" key="4">
    <source>
        <dbReference type="Proteomes" id="UP001595826"/>
    </source>
</evidence>
<dbReference type="InterPro" id="IPR036291">
    <property type="entry name" value="NAD(P)-bd_dom_sf"/>
</dbReference>
<dbReference type="Proteomes" id="UP001595826">
    <property type="component" value="Unassembled WGS sequence"/>
</dbReference>
<reference evidence="4" key="1">
    <citation type="journal article" date="2019" name="Int. J. Syst. Evol. Microbiol.">
        <title>The Global Catalogue of Microorganisms (GCM) 10K type strain sequencing project: providing services to taxonomists for standard genome sequencing and annotation.</title>
        <authorList>
            <consortium name="The Broad Institute Genomics Platform"/>
            <consortium name="The Broad Institute Genome Sequencing Center for Infectious Disease"/>
            <person name="Wu L."/>
            <person name="Ma J."/>
        </authorList>
    </citation>
    <scope>NUCLEOTIDE SEQUENCE [LARGE SCALE GENOMIC DNA]</scope>
    <source>
        <strain evidence="4">CECT 8655</strain>
    </source>
</reference>
<organism evidence="3 4">
    <name type="scientific">Polaribacter marinivivus</name>
    <dbReference type="NCBI Taxonomy" id="1524260"/>
    <lineage>
        <taxon>Bacteria</taxon>
        <taxon>Pseudomonadati</taxon>
        <taxon>Bacteroidota</taxon>
        <taxon>Flavobacteriia</taxon>
        <taxon>Flavobacteriales</taxon>
        <taxon>Flavobacteriaceae</taxon>
    </lineage>
</organism>
<proteinExistence type="inferred from homology"/>
<gene>
    <name evidence="3" type="ORF">ACFOWD_00465</name>
</gene>
<evidence type="ECO:0000313" key="3">
    <source>
        <dbReference type="EMBL" id="MFC4267362.1"/>
    </source>
</evidence>